<dbReference type="GeneID" id="69850125"/>
<dbReference type="Gene3D" id="2.60.40.2580">
    <property type="match status" value="1"/>
</dbReference>
<reference evidence="2" key="1">
    <citation type="submission" date="2009-11" db="EMBL/GenBank/DDBJ databases">
        <authorList>
            <person name="Weinstock G."/>
            <person name="Sodergren E."/>
            <person name="Clifton S."/>
            <person name="Fulton L."/>
            <person name="Fulton B."/>
            <person name="Courtney L."/>
            <person name="Fronick C."/>
            <person name="Harrison M."/>
            <person name="Strong C."/>
            <person name="Farmer C."/>
            <person name="Delahaunty K."/>
            <person name="Markovic C."/>
            <person name="Hall O."/>
            <person name="Minx P."/>
            <person name="Tomlinson C."/>
            <person name="Mitreva M."/>
            <person name="Nelson J."/>
            <person name="Hou S."/>
            <person name="Wollam A."/>
            <person name="Pepin K.H."/>
            <person name="Johnson M."/>
            <person name="Bhonagiri V."/>
            <person name="Nash W.E."/>
            <person name="Warren W."/>
            <person name="Chinwalla A."/>
            <person name="Mardis E.R."/>
            <person name="Wilson R.K."/>
        </authorList>
    </citation>
    <scope>NUCLEOTIDE SEQUENCE [LARGE SCALE GENOMIC DNA]</scope>
    <source>
        <strain evidence="2">DSM 18205</strain>
    </source>
</reference>
<dbReference type="Pfam" id="PF15495">
    <property type="entry name" value="Fimbrillin_C"/>
    <property type="match status" value="1"/>
</dbReference>
<organism evidence="2 3">
    <name type="scientific">Segatella copri DSM 18205</name>
    <dbReference type="NCBI Taxonomy" id="537011"/>
    <lineage>
        <taxon>Bacteria</taxon>
        <taxon>Pseudomonadati</taxon>
        <taxon>Bacteroidota</taxon>
        <taxon>Bacteroidia</taxon>
        <taxon>Bacteroidales</taxon>
        <taxon>Prevotellaceae</taxon>
        <taxon>Segatella</taxon>
    </lineage>
</organism>
<dbReference type="Proteomes" id="UP000004477">
    <property type="component" value="Unassembled WGS sequence"/>
</dbReference>
<dbReference type="OrthoDB" id="1067894at2"/>
<dbReference type="EMBL" id="ACBX02000045">
    <property type="protein sequence ID" value="EFB34155.1"/>
    <property type="molecule type" value="Genomic_DNA"/>
</dbReference>
<dbReference type="GO" id="GO:0009418">
    <property type="term" value="C:pilus shaft"/>
    <property type="evidence" value="ECO:0007669"/>
    <property type="project" value="InterPro"/>
</dbReference>
<name>D1PGN8_9BACT</name>
<dbReference type="Gene3D" id="2.60.40.3690">
    <property type="match status" value="1"/>
</dbReference>
<dbReference type="NCBIfam" id="NF038041">
    <property type="entry name" value="fim_Mfa1_fam"/>
    <property type="match status" value="1"/>
</dbReference>
<dbReference type="PaxDb" id="537011-PREVCOP_06403"/>
<protein>
    <recommendedName>
        <fullName evidence="1">Minor fimbrium subunit Mfa1 C-terminal domain-containing protein</fullName>
    </recommendedName>
</protein>
<evidence type="ECO:0000313" key="3">
    <source>
        <dbReference type="Proteomes" id="UP000004477"/>
    </source>
</evidence>
<evidence type="ECO:0000259" key="1">
    <source>
        <dbReference type="Pfam" id="PF15495"/>
    </source>
</evidence>
<dbReference type="STRING" id="537011.PREVCOP_06403"/>
<dbReference type="HOGENOM" id="CLU_473017_0_0_10"/>
<dbReference type="AlphaFoldDB" id="D1PGN8"/>
<feature type="domain" description="Minor fimbrium subunit Mfa1 C-terminal" evidence="1">
    <location>
        <begin position="518"/>
        <end position="592"/>
    </location>
</feature>
<accession>D1PGN8</accession>
<dbReference type="PROSITE" id="PS51257">
    <property type="entry name" value="PROKAR_LIPOPROTEIN"/>
    <property type="match status" value="1"/>
</dbReference>
<dbReference type="InterPro" id="IPR047786">
    <property type="entry name" value="Mfa1_fim"/>
</dbReference>
<comment type="caution">
    <text evidence="2">The sequence shown here is derived from an EMBL/GenBank/DDBJ whole genome shotgun (WGS) entry which is preliminary data.</text>
</comment>
<dbReference type="InterPro" id="IPR029140">
    <property type="entry name" value="Mfa1_C"/>
</dbReference>
<dbReference type="RefSeq" id="WP_006849076.1">
    <property type="nucleotide sequence ID" value="NZ_CP085932.1"/>
</dbReference>
<proteinExistence type="predicted"/>
<keyword evidence="3" id="KW-1185">Reference proteome</keyword>
<evidence type="ECO:0000313" key="2">
    <source>
        <dbReference type="EMBL" id="EFB34155.1"/>
    </source>
</evidence>
<sequence length="602" mass="65350">MKKFTMLSSVLVSALMLVVASCSSEDVAGDDAQNGKGTTSFLAVNIENVGSAPAYVGSAPASRSYEQGDGTYENGTEAESKINKVRFYFFNGDGTPYLLVKKDPSQAESVNYLDKSVVQHGGNNDQTVETKTDAVLVIEGDTKTVPASVIAVINPDVLENTTLHNGKSMTISELRTSATGSKFYDTTNGFVMSNSVYESAGQDICSTPVANNVFSTSDKALRNPVDIYVERVNAKVNAKIDKDYKRTGETENAWSQNAEGKYQIKVGSIDVTTYEENTNSTPTTHQYPVYAVVQGWQVADANGKAEVCKQIKTSWFAGELGINPWTTRDYHRSFWSESVPFNSGAVTGANRPVNPSFNDINMPLSDGFAATPVYTLPNTPDAVVKNPKTSDNDLTKLIVAAKLVYKDADDSYKAAQVCQYRGLTYLGEDAVKKQIAGSFTQYFKKTSDASGATVYKSLEASDIAFKTSSSVKNYEVVATLASTVGDIYVKNGETWTIAPKDDVNAALAKEDALIRTADGSTYYYTPIKHLGSEGKLGEYGIVRNHSYQVTIQNIQGYGTPVYDPDKVIDPMIPSDDNTYLAARINVLSWRVVSSTVDLDQTK</sequence>
<gene>
    <name evidence="2" type="ORF">PREVCOP_06403</name>
</gene>